<organism evidence="2 3">
    <name type="scientific">Rhodospira trueperi</name>
    <dbReference type="NCBI Taxonomy" id="69960"/>
    <lineage>
        <taxon>Bacteria</taxon>
        <taxon>Pseudomonadati</taxon>
        <taxon>Pseudomonadota</taxon>
        <taxon>Alphaproteobacteria</taxon>
        <taxon>Rhodospirillales</taxon>
        <taxon>Rhodospirillaceae</taxon>
        <taxon>Rhodospira</taxon>
    </lineage>
</organism>
<dbReference type="Pfam" id="PF09723">
    <property type="entry name" value="Zn_ribbon_8"/>
    <property type="match status" value="1"/>
</dbReference>
<dbReference type="AlphaFoldDB" id="A0A1G7BVK0"/>
<dbReference type="NCBIfam" id="TIGR02605">
    <property type="entry name" value="CxxC_CxxC_SSSS"/>
    <property type="match status" value="1"/>
</dbReference>
<evidence type="ECO:0000313" key="2">
    <source>
        <dbReference type="EMBL" id="SDE31128.1"/>
    </source>
</evidence>
<dbReference type="OrthoDB" id="9813321at2"/>
<reference evidence="2 3" key="1">
    <citation type="submission" date="2016-10" db="EMBL/GenBank/DDBJ databases">
        <authorList>
            <person name="de Groot N.N."/>
        </authorList>
    </citation>
    <scope>NUCLEOTIDE SEQUENCE [LARGE SCALE GENOMIC DNA]</scope>
    <source>
        <strain evidence="2 3">ATCC 700224</strain>
    </source>
</reference>
<dbReference type="STRING" id="69960.SAMN05421720_105195"/>
<proteinExistence type="predicted"/>
<dbReference type="InterPro" id="IPR013429">
    <property type="entry name" value="Regulatory_FmdB_Zinc_ribbon"/>
</dbReference>
<evidence type="ECO:0000313" key="3">
    <source>
        <dbReference type="Proteomes" id="UP000199412"/>
    </source>
</evidence>
<evidence type="ECO:0000259" key="1">
    <source>
        <dbReference type="SMART" id="SM00834"/>
    </source>
</evidence>
<accession>A0A1G7BVK0</accession>
<gene>
    <name evidence="2" type="ORF">SAMN05421720_105195</name>
</gene>
<name>A0A1G7BVK0_9PROT</name>
<protein>
    <submittedName>
        <fullName evidence="2">Putative regulatory protein, FmdB family</fullName>
    </submittedName>
</protein>
<dbReference type="SMART" id="SM00834">
    <property type="entry name" value="CxxC_CXXC_SSSS"/>
    <property type="match status" value="1"/>
</dbReference>
<feature type="domain" description="Putative regulatory protein FmdB zinc ribbon" evidence="1">
    <location>
        <begin position="1"/>
        <end position="42"/>
    </location>
</feature>
<dbReference type="Proteomes" id="UP000199412">
    <property type="component" value="Unassembled WGS sequence"/>
</dbReference>
<keyword evidence="3" id="KW-1185">Reference proteome</keyword>
<sequence length="79" mass="8271">MPIFSYQCALCGETFETLVSGGDAEAPVCPACGASEVERLLSAPAIGGRVKAATRRARSSAAREGHFSHYAKSELKGKL</sequence>
<dbReference type="EMBL" id="FNAP01000005">
    <property type="protein sequence ID" value="SDE31128.1"/>
    <property type="molecule type" value="Genomic_DNA"/>
</dbReference>